<dbReference type="PROSITE" id="PS51077">
    <property type="entry name" value="HTH_ICLR"/>
    <property type="match status" value="1"/>
</dbReference>
<evidence type="ECO:0000259" key="4">
    <source>
        <dbReference type="PROSITE" id="PS51077"/>
    </source>
</evidence>
<dbReference type="GO" id="GO:0003677">
    <property type="term" value="F:DNA binding"/>
    <property type="evidence" value="ECO:0007669"/>
    <property type="project" value="UniProtKB-KW"/>
</dbReference>
<feature type="domain" description="IclR-ED" evidence="5">
    <location>
        <begin position="70"/>
        <end position="254"/>
    </location>
</feature>
<dbReference type="InterPro" id="IPR029016">
    <property type="entry name" value="GAF-like_dom_sf"/>
</dbReference>
<dbReference type="OrthoDB" id="9807558at2"/>
<dbReference type="InterPro" id="IPR050707">
    <property type="entry name" value="HTH_MetabolicPath_Reg"/>
</dbReference>
<dbReference type="GO" id="GO:0003700">
    <property type="term" value="F:DNA-binding transcription factor activity"/>
    <property type="evidence" value="ECO:0007669"/>
    <property type="project" value="TreeGrafter"/>
</dbReference>
<organism evidence="6 7">
    <name type="scientific">Aliirhizobium smilacinae</name>
    <dbReference type="NCBI Taxonomy" id="1395944"/>
    <lineage>
        <taxon>Bacteria</taxon>
        <taxon>Pseudomonadati</taxon>
        <taxon>Pseudomonadota</taxon>
        <taxon>Alphaproteobacteria</taxon>
        <taxon>Hyphomicrobiales</taxon>
        <taxon>Rhizobiaceae</taxon>
        <taxon>Aliirhizobium</taxon>
    </lineage>
</organism>
<dbReference type="PROSITE" id="PS51078">
    <property type="entry name" value="ICLR_ED"/>
    <property type="match status" value="1"/>
</dbReference>
<dbReference type="PANTHER" id="PTHR30136">
    <property type="entry name" value="HELIX-TURN-HELIX TRANSCRIPTIONAL REGULATOR, ICLR FAMILY"/>
    <property type="match status" value="1"/>
</dbReference>
<dbReference type="PANTHER" id="PTHR30136:SF24">
    <property type="entry name" value="HTH-TYPE TRANSCRIPTIONAL REPRESSOR ALLR"/>
    <property type="match status" value="1"/>
</dbReference>
<evidence type="ECO:0000256" key="1">
    <source>
        <dbReference type="ARBA" id="ARBA00023015"/>
    </source>
</evidence>
<dbReference type="RefSeq" id="WP_139679579.1">
    <property type="nucleotide sequence ID" value="NZ_VDMN01000014.1"/>
</dbReference>
<dbReference type="SMART" id="SM00346">
    <property type="entry name" value="HTH_ICLR"/>
    <property type="match status" value="1"/>
</dbReference>
<keyword evidence="1" id="KW-0805">Transcription regulation</keyword>
<dbReference type="GO" id="GO:0045892">
    <property type="term" value="P:negative regulation of DNA-templated transcription"/>
    <property type="evidence" value="ECO:0007669"/>
    <property type="project" value="TreeGrafter"/>
</dbReference>
<dbReference type="Gene3D" id="1.10.10.10">
    <property type="entry name" value="Winged helix-like DNA-binding domain superfamily/Winged helix DNA-binding domain"/>
    <property type="match status" value="1"/>
</dbReference>
<dbReference type="SUPFAM" id="SSF55781">
    <property type="entry name" value="GAF domain-like"/>
    <property type="match status" value="1"/>
</dbReference>
<dbReference type="AlphaFoldDB" id="A0A5C4X8H1"/>
<dbReference type="SUPFAM" id="SSF46785">
    <property type="entry name" value="Winged helix' DNA-binding domain"/>
    <property type="match status" value="1"/>
</dbReference>
<comment type="caution">
    <text evidence="6">The sequence shown here is derived from an EMBL/GenBank/DDBJ whole genome shotgun (WGS) entry which is preliminary data.</text>
</comment>
<dbReference type="InterPro" id="IPR036388">
    <property type="entry name" value="WH-like_DNA-bd_sf"/>
</dbReference>
<feature type="domain" description="HTH iclR-type" evidence="4">
    <location>
        <begin position="8"/>
        <end position="69"/>
    </location>
</feature>
<sequence>MENSDSGSRTLGRALRVLQIVAASAPEPKKLAEVTQCLDLPRATVYRLLNALVAEGLVEATDAGYVIGPTCWSLGLAAERRFDIVDIVRPSLQRIADETHDVGLFSVRFGAHTRCIARIEGDYPVLPTSVRQGSVRPLGIGAHSLAQLAALDDDEIASILAQTSIERAASFSSNTDEYLLAKVAETRGQGFAIAEGDIVAGWGGLALSVRDRWNKVIGAVSFVAVSERLPPSRRAALLQLLDEERLKIEAALGRSQREAQVFVDVGERKIA</sequence>
<keyword evidence="7" id="KW-1185">Reference proteome</keyword>
<dbReference type="InterPro" id="IPR005471">
    <property type="entry name" value="Tscrpt_reg_IclR_N"/>
</dbReference>
<dbReference type="Pfam" id="PF01614">
    <property type="entry name" value="IclR_C"/>
    <property type="match status" value="1"/>
</dbReference>
<dbReference type="EMBL" id="VDMN01000014">
    <property type="protein sequence ID" value="TNM59607.1"/>
    <property type="molecule type" value="Genomic_DNA"/>
</dbReference>
<keyword evidence="3" id="KW-0804">Transcription</keyword>
<dbReference type="Proteomes" id="UP000311605">
    <property type="component" value="Unassembled WGS sequence"/>
</dbReference>
<protein>
    <submittedName>
        <fullName evidence="6">IclR family transcriptional regulator</fullName>
    </submittedName>
</protein>
<name>A0A5C4X8H1_9HYPH</name>
<evidence type="ECO:0000313" key="7">
    <source>
        <dbReference type="Proteomes" id="UP000311605"/>
    </source>
</evidence>
<evidence type="ECO:0000313" key="6">
    <source>
        <dbReference type="EMBL" id="TNM59607.1"/>
    </source>
</evidence>
<evidence type="ECO:0000256" key="2">
    <source>
        <dbReference type="ARBA" id="ARBA00023125"/>
    </source>
</evidence>
<gene>
    <name evidence="6" type="ORF">FHP24_28255</name>
</gene>
<accession>A0A5C4X8H1</accession>
<evidence type="ECO:0000259" key="5">
    <source>
        <dbReference type="PROSITE" id="PS51078"/>
    </source>
</evidence>
<proteinExistence type="predicted"/>
<dbReference type="Gene3D" id="3.30.450.40">
    <property type="match status" value="1"/>
</dbReference>
<dbReference type="Pfam" id="PF09339">
    <property type="entry name" value="HTH_IclR"/>
    <property type="match status" value="1"/>
</dbReference>
<evidence type="ECO:0000256" key="3">
    <source>
        <dbReference type="ARBA" id="ARBA00023163"/>
    </source>
</evidence>
<reference evidence="6 7" key="1">
    <citation type="submission" date="2019-06" db="EMBL/GenBank/DDBJ databases">
        <title>The draft genome of Rhizobium smilacinae PTYR-5.</title>
        <authorList>
            <person name="Liu L."/>
            <person name="Li L."/>
            <person name="Zhang X."/>
        </authorList>
    </citation>
    <scope>NUCLEOTIDE SEQUENCE [LARGE SCALE GENOMIC DNA]</scope>
    <source>
        <strain evidence="6 7">PTYR-5</strain>
    </source>
</reference>
<keyword evidence="2" id="KW-0238">DNA-binding</keyword>
<dbReference type="InterPro" id="IPR014757">
    <property type="entry name" value="Tscrpt_reg_IclR_C"/>
</dbReference>
<dbReference type="InterPro" id="IPR036390">
    <property type="entry name" value="WH_DNA-bd_sf"/>
</dbReference>